<evidence type="ECO:0008006" key="7">
    <source>
        <dbReference type="Google" id="ProtNLM"/>
    </source>
</evidence>
<dbReference type="RefSeq" id="WP_101271121.1">
    <property type="nucleotide sequence ID" value="NZ_NWTK01000021.1"/>
</dbReference>
<name>A0A2N3KEI5_9PROT</name>
<dbReference type="AlphaFoldDB" id="A0A2N3KEI5"/>
<gene>
    <name evidence="5" type="ORF">COO20_23865</name>
</gene>
<dbReference type="InterPro" id="IPR046470">
    <property type="entry name" value="SAM_HAT_C"/>
</dbReference>
<dbReference type="Pfam" id="PF01887">
    <property type="entry name" value="SAM_HAT_N"/>
    <property type="match status" value="1"/>
</dbReference>
<reference evidence="5 6" key="1">
    <citation type="submission" date="2017-09" db="EMBL/GenBank/DDBJ databases">
        <title>Biodiversity and function of Thalassospira species in the particle-attached aromatic-hydrocarbon-degrading consortia from the surface seawater of the South China Sea.</title>
        <authorList>
            <person name="Dong C."/>
            <person name="Liu R."/>
            <person name="Shao Z."/>
        </authorList>
    </citation>
    <scope>NUCLEOTIDE SEQUENCE [LARGE SCALE GENOMIC DNA]</scope>
    <source>
        <strain evidence="5 6">CSC1P2</strain>
    </source>
</reference>
<dbReference type="Gene3D" id="2.40.30.90">
    <property type="entry name" value="Bacterial fluorinating enzyme like"/>
    <property type="match status" value="1"/>
</dbReference>
<evidence type="ECO:0000313" key="6">
    <source>
        <dbReference type="Proteomes" id="UP000233597"/>
    </source>
</evidence>
<keyword evidence="1" id="KW-0949">S-adenosyl-L-methionine</keyword>
<evidence type="ECO:0000256" key="1">
    <source>
        <dbReference type="ARBA" id="ARBA00022691"/>
    </source>
</evidence>
<dbReference type="InterPro" id="IPR046469">
    <property type="entry name" value="SAM_HAT_N"/>
</dbReference>
<dbReference type="InterPro" id="IPR023228">
    <property type="entry name" value="SAM_OH_AdoTrfase_N_sf"/>
</dbReference>
<dbReference type="PIRSF" id="PIRSF006779">
    <property type="entry name" value="UCP006779"/>
    <property type="match status" value="1"/>
</dbReference>
<dbReference type="PANTHER" id="PTHR35092">
    <property type="entry name" value="CHLORINASE MJ1651"/>
    <property type="match status" value="1"/>
</dbReference>
<comment type="caution">
    <text evidence="5">The sequence shown here is derived from an EMBL/GenBank/DDBJ whole genome shotgun (WGS) entry which is preliminary data.</text>
</comment>
<comment type="similarity">
    <text evidence="2">Belongs to the SAM hydrolase / SAM-dependent halogenase family.</text>
</comment>
<dbReference type="Proteomes" id="UP000233597">
    <property type="component" value="Unassembled WGS sequence"/>
</dbReference>
<evidence type="ECO:0000256" key="2">
    <source>
        <dbReference type="ARBA" id="ARBA00024035"/>
    </source>
</evidence>
<dbReference type="InterPro" id="IPR002747">
    <property type="entry name" value="SAM_OH_AdoTrfase"/>
</dbReference>
<dbReference type="EMBL" id="NWTK01000021">
    <property type="protein sequence ID" value="PKR48985.1"/>
    <property type="molecule type" value="Genomic_DNA"/>
</dbReference>
<proteinExistence type="inferred from homology"/>
<organism evidence="5 6">
    <name type="scientific">Thalassospira marina</name>
    <dbReference type="NCBI Taxonomy" id="2048283"/>
    <lineage>
        <taxon>Bacteria</taxon>
        <taxon>Pseudomonadati</taxon>
        <taxon>Pseudomonadota</taxon>
        <taxon>Alphaproteobacteria</taxon>
        <taxon>Rhodospirillales</taxon>
        <taxon>Thalassospiraceae</taxon>
        <taxon>Thalassospira</taxon>
    </lineage>
</organism>
<dbReference type="PANTHER" id="PTHR35092:SF1">
    <property type="entry name" value="CHLORINASE MJ1651"/>
    <property type="match status" value="1"/>
</dbReference>
<evidence type="ECO:0000259" key="4">
    <source>
        <dbReference type="Pfam" id="PF20257"/>
    </source>
</evidence>
<dbReference type="OrthoDB" id="9792195at2"/>
<dbReference type="Gene3D" id="3.40.50.10790">
    <property type="entry name" value="S-adenosyl-l-methionine hydroxide adenosyltransferase, N-terminal"/>
    <property type="match status" value="1"/>
</dbReference>
<dbReference type="SUPFAM" id="SSF102522">
    <property type="entry name" value="Bacterial fluorinating enzyme, N-terminal domain"/>
    <property type="match status" value="1"/>
</dbReference>
<protein>
    <recommendedName>
        <fullName evidence="7">SAM-dependent chlorinase/fluorinase</fullName>
    </recommendedName>
</protein>
<sequence>MILIFSDFHFTGPYSGAMQAAVLRHAGKNAGIVNLMLDAPDRDPMRSAYLLASLRREFGVGDIGLCVVDPGVGSARRAVVAQCDGAFFVGPDNGLFEMVIRRAQNVRLWQIDWEPEGASASFHGRDIFGPVAGMLAANTDFARHELAVDARFADARNWPDDLAEVIYIDGYGNAMTGQRANMVLASAPVLTVGDLEIGRARTFSDVPAGHAFWYENSFGLVEIAVNGGRADQLPGLGIGSKVNWTGAT</sequence>
<evidence type="ECO:0000259" key="3">
    <source>
        <dbReference type="Pfam" id="PF01887"/>
    </source>
</evidence>
<dbReference type="InterPro" id="IPR023227">
    <property type="entry name" value="SAM_OH_AdoTrfase_C_sf"/>
</dbReference>
<evidence type="ECO:0000313" key="5">
    <source>
        <dbReference type="EMBL" id="PKR48985.1"/>
    </source>
</evidence>
<dbReference type="Pfam" id="PF20257">
    <property type="entry name" value="SAM_HAT_C"/>
    <property type="match status" value="1"/>
</dbReference>
<accession>A0A2N3KEI5</accession>
<feature type="domain" description="S-adenosyl-l-methionine hydroxide adenosyltransferase C-terminal" evidence="4">
    <location>
        <begin position="163"/>
        <end position="242"/>
    </location>
</feature>
<feature type="domain" description="S-adenosyl-l-methionine hydroxide adenosyltransferase N-terminal" evidence="3">
    <location>
        <begin position="2"/>
        <end position="142"/>
    </location>
</feature>
<dbReference type="SUPFAM" id="SSF101852">
    <property type="entry name" value="Bacterial fluorinating enzyme, C-terminal domain"/>
    <property type="match status" value="1"/>
</dbReference>